<dbReference type="InterPro" id="IPR011659">
    <property type="entry name" value="WD40"/>
</dbReference>
<evidence type="ECO:0000259" key="6">
    <source>
        <dbReference type="PROSITE" id="PS51123"/>
    </source>
</evidence>
<feature type="signal peptide" evidence="5">
    <location>
        <begin position="1"/>
        <end position="21"/>
    </location>
</feature>
<dbReference type="PANTHER" id="PTHR30329">
    <property type="entry name" value="STATOR ELEMENT OF FLAGELLAR MOTOR COMPLEX"/>
    <property type="match status" value="1"/>
</dbReference>
<evidence type="ECO:0000256" key="1">
    <source>
        <dbReference type="ARBA" id="ARBA00004442"/>
    </source>
</evidence>
<dbReference type="InterPro" id="IPR036737">
    <property type="entry name" value="OmpA-like_sf"/>
</dbReference>
<evidence type="ECO:0000313" key="8">
    <source>
        <dbReference type="Proteomes" id="UP000553034"/>
    </source>
</evidence>
<evidence type="ECO:0000256" key="5">
    <source>
        <dbReference type="SAM" id="SignalP"/>
    </source>
</evidence>
<dbReference type="Gene3D" id="1.25.40.10">
    <property type="entry name" value="Tetratricopeptide repeat domain"/>
    <property type="match status" value="1"/>
</dbReference>
<dbReference type="EMBL" id="JACIFO010000009">
    <property type="protein sequence ID" value="MBB4119723.1"/>
    <property type="molecule type" value="Genomic_DNA"/>
</dbReference>
<protein>
    <submittedName>
        <fullName evidence="7">Outer membrane protein OmpA-like peptidoglycan-associated protein</fullName>
    </submittedName>
</protein>
<dbReference type="InterPro" id="IPR011042">
    <property type="entry name" value="6-blade_b-propeller_TolB-like"/>
</dbReference>
<dbReference type="SUPFAM" id="SSF82171">
    <property type="entry name" value="DPP6 N-terminal domain-like"/>
    <property type="match status" value="1"/>
</dbReference>
<feature type="domain" description="OmpA-like" evidence="6">
    <location>
        <begin position="512"/>
        <end position="632"/>
    </location>
</feature>
<evidence type="ECO:0000256" key="4">
    <source>
        <dbReference type="PROSITE-ProRule" id="PRU00473"/>
    </source>
</evidence>
<dbReference type="InterPro" id="IPR006665">
    <property type="entry name" value="OmpA-like"/>
</dbReference>
<feature type="chain" id="PRO_5032822467" evidence="5">
    <location>
        <begin position="22"/>
        <end position="632"/>
    </location>
</feature>
<dbReference type="Pfam" id="PF00691">
    <property type="entry name" value="OmpA"/>
    <property type="match status" value="1"/>
</dbReference>
<sequence length="632" mass="69968">MKITRYYIPAVALMLSLQINAQTSATKRADKHFDRLEYVEAIEDYEKLVKKGKADAYVYKQLAIAYHKVFNMAQAAKYYNLYMDAAEEVSAEMYYSYAQTLLVTKDYTNAKLYLKKFAQAQPNDSRAKKFLKNQNYLAALEAQPHRFEVEQLGINSSYIDFGGLEHGEDLYFVSARNKSRRTYGWNDQPTLDVYKVTKDGDVFGDPKPVEGAINTKYNEGTVAITEDGETMYFSRNDYTDGKYEADEAGIGRLKIYKATKVNGKWDAVKSLPFNDSQYTVAHPALSPDGKTLYFSSDMPGGFGGADLYKVSIDEEGNFGEPQNLGAAINTEGKENFPFIDKEGTLYFSSDGHLGLGGLDVFSVNKKGQVKNIGMPINSNADDFAFTFNPETKKGYVSSNRGELQAIVANDNIYEVAEIIPPAEIDLFVKVIDAETGAIIKQAQVFHFDENGKQLAHKLTAAQGTVGFMDLLAADPYSLRAEAQGYHPNTAAVAAGQEGEVNVTIELTPIAPIITEEEVVLNPIYFDFDKADILPQAALELDKLVGVMKKHPEMVILAESHTDSRGSATYNQKLSERRAKSTVAYIVSKGISADRISGKGVGEADPKINCGANCTEEQHGENRRSVFKIVEQE</sequence>
<dbReference type="GO" id="GO:0009279">
    <property type="term" value="C:cell outer membrane"/>
    <property type="evidence" value="ECO:0007669"/>
    <property type="project" value="UniProtKB-SubCell"/>
</dbReference>
<organism evidence="7 8">
    <name type="scientific">Mesonia hippocampi</name>
    <dbReference type="NCBI Taxonomy" id="1628250"/>
    <lineage>
        <taxon>Bacteria</taxon>
        <taxon>Pseudomonadati</taxon>
        <taxon>Bacteroidota</taxon>
        <taxon>Flavobacteriia</taxon>
        <taxon>Flavobacteriales</taxon>
        <taxon>Flavobacteriaceae</taxon>
        <taxon>Mesonia</taxon>
    </lineage>
</organism>
<dbReference type="AlphaFoldDB" id="A0A840ET62"/>
<dbReference type="SUPFAM" id="SSF103088">
    <property type="entry name" value="OmpA-like"/>
    <property type="match status" value="1"/>
</dbReference>
<keyword evidence="5" id="KW-0732">Signal</keyword>
<dbReference type="Gene3D" id="2.60.40.1120">
    <property type="entry name" value="Carboxypeptidase-like, regulatory domain"/>
    <property type="match status" value="1"/>
</dbReference>
<dbReference type="InterPro" id="IPR050330">
    <property type="entry name" value="Bact_OuterMem_StrucFunc"/>
</dbReference>
<comment type="subcellular location">
    <subcellularLocation>
        <location evidence="1">Cell outer membrane</location>
    </subcellularLocation>
</comment>
<comment type="caution">
    <text evidence="7">The sequence shown here is derived from an EMBL/GenBank/DDBJ whole genome shotgun (WGS) entry which is preliminary data.</text>
</comment>
<dbReference type="PANTHER" id="PTHR30329:SF21">
    <property type="entry name" value="LIPOPROTEIN YIAD-RELATED"/>
    <property type="match status" value="1"/>
</dbReference>
<dbReference type="InterPro" id="IPR011990">
    <property type="entry name" value="TPR-like_helical_dom_sf"/>
</dbReference>
<name>A0A840ET62_9FLAO</name>
<evidence type="ECO:0000256" key="3">
    <source>
        <dbReference type="ARBA" id="ARBA00023237"/>
    </source>
</evidence>
<accession>A0A840ET62</accession>
<keyword evidence="3" id="KW-0998">Cell outer membrane</keyword>
<dbReference type="Gene3D" id="2.120.10.30">
    <property type="entry name" value="TolB, C-terminal domain"/>
    <property type="match status" value="1"/>
</dbReference>
<gene>
    <name evidence="7" type="ORF">GGR32_002029</name>
</gene>
<dbReference type="CDD" id="cd07185">
    <property type="entry name" value="OmpA_C-like"/>
    <property type="match status" value="1"/>
</dbReference>
<dbReference type="RefSeq" id="WP_183478069.1">
    <property type="nucleotide sequence ID" value="NZ_JACIFO010000009.1"/>
</dbReference>
<keyword evidence="2 4" id="KW-0472">Membrane</keyword>
<dbReference type="SUPFAM" id="SSF48452">
    <property type="entry name" value="TPR-like"/>
    <property type="match status" value="1"/>
</dbReference>
<dbReference type="PRINTS" id="PR01021">
    <property type="entry name" value="OMPADOMAIN"/>
</dbReference>
<evidence type="ECO:0000256" key="2">
    <source>
        <dbReference type="ARBA" id="ARBA00023136"/>
    </source>
</evidence>
<reference evidence="7 8" key="1">
    <citation type="submission" date="2020-08" db="EMBL/GenBank/DDBJ databases">
        <title>Genomic Encyclopedia of Type Strains, Phase IV (KMG-IV): sequencing the most valuable type-strain genomes for metagenomic binning, comparative biology and taxonomic classification.</title>
        <authorList>
            <person name="Goeker M."/>
        </authorList>
    </citation>
    <scope>NUCLEOTIDE SEQUENCE [LARGE SCALE GENOMIC DNA]</scope>
    <source>
        <strain evidence="7 8">DSM 29568</strain>
    </source>
</reference>
<dbReference type="InterPro" id="IPR006664">
    <property type="entry name" value="OMP_bac"/>
</dbReference>
<dbReference type="Gene3D" id="3.30.1330.60">
    <property type="entry name" value="OmpA-like domain"/>
    <property type="match status" value="1"/>
</dbReference>
<dbReference type="Proteomes" id="UP000553034">
    <property type="component" value="Unassembled WGS sequence"/>
</dbReference>
<proteinExistence type="predicted"/>
<dbReference type="Pfam" id="PF07676">
    <property type="entry name" value="PD40"/>
    <property type="match status" value="3"/>
</dbReference>
<keyword evidence="8" id="KW-1185">Reference proteome</keyword>
<evidence type="ECO:0000313" key="7">
    <source>
        <dbReference type="EMBL" id="MBB4119723.1"/>
    </source>
</evidence>
<dbReference type="Pfam" id="PF13620">
    <property type="entry name" value="CarboxypepD_reg"/>
    <property type="match status" value="1"/>
</dbReference>
<dbReference type="PROSITE" id="PS51123">
    <property type="entry name" value="OMPA_2"/>
    <property type="match status" value="1"/>
</dbReference>